<dbReference type="AlphaFoldDB" id="A0A8C7XT66"/>
<name>A0A8C7XT66_9TELE</name>
<feature type="compositionally biased region" description="Basic and acidic residues" evidence="2">
    <location>
        <begin position="1"/>
        <end position="16"/>
    </location>
</feature>
<feature type="compositionally biased region" description="Low complexity" evidence="2">
    <location>
        <begin position="27"/>
        <end position="36"/>
    </location>
</feature>
<evidence type="ECO:0000313" key="4">
    <source>
        <dbReference type="Proteomes" id="UP000694383"/>
    </source>
</evidence>
<reference evidence="3" key="2">
    <citation type="submission" date="2025-09" db="UniProtKB">
        <authorList>
            <consortium name="Ensembl"/>
        </authorList>
    </citation>
    <scope>IDENTIFICATION</scope>
</reference>
<organism evidence="3 4">
    <name type="scientific">Oryzias sinensis</name>
    <name type="common">Chinese medaka</name>
    <dbReference type="NCBI Taxonomy" id="183150"/>
    <lineage>
        <taxon>Eukaryota</taxon>
        <taxon>Metazoa</taxon>
        <taxon>Chordata</taxon>
        <taxon>Craniata</taxon>
        <taxon>Vertebrata</taxon>
        <taxon>Euteleostomi</taxon>
        <taxon>Actinopterygii</taxon>
        <taxon>Neopterygii</taxon>
        <taxon>Teleostei</taxon>
        <taxon>Neoteleostei</taxon>
        <taxon>Acanthomorphata</taxon>
        <taxon>Ovalentaria</taxon>
        <taxon>Atherinomorphae</taxon>
        <taxon>Beloniformes</taxon>
        <taxon>Adrianichthyidae</taxon>
        <taxon>Oryziinae</taxon>
        <taxon>Oryzias</taxon>
    </lineage>
</organism>
<evidence type="ECO:0008006" key="5">
    <source>
        <dbReference type="Google" id="ProtNLM"/>
    </source>
</evidence>
<feature type="region of interest" description="Disordered" evidence="2">
    <location>
        <begin position="252"/>
        <end position="277"/>
    </location>
</feature>
<dbReference type="Pfam" id="PF15359">
    <property type="entry name" value="CDV3"/>
    <property type="match status" value="1"/>
</dbReference>
<feature type="compositionally biased region" description="Basic residues" evidence="2">
    <location>
        <begin position="252"/>
        <end position="264"/>
    </location>
</feature>
<dbReference type="PANTHER" id="PTHR16284:SF13">
    <property type="entry name" value="PROTEIN CDV3 HOMOLOG"/>
    <property type="match status" value="1"/>
</dbReference>
<protein>
    <recommendedName>
        <fullName evidence="5">Protein CDV3 homolog</fullName>
    </recommendedName>
</protein>
<evidence type="ECO:0000313" key="3">
    <source>
        <dbReference type="Ensembl" id="ENSOSIP00000017173.1"/>
    </source>
</evidence>
<comment type="similarity">
    <text evidence="1">Belongs to the CDV3 family.</text>
</comment>
<dbReference type="Ensembl" id="ENSOSIT00000018147.1">
    <property type="protein sequence ID" value="ENSOSIP00000017173.1"/>
    <property type="gene ID" value="ENSOSIG00000009405.1"/>
</dbReference>
<dbReference type="PANTHER" id="PTHR16284">
    <property type="entry name" value="PROTEIN CDV3 HOMOLOG"/>
    <property type="match status" value="1"/>
</dbReference>
<evidence type="ECO:0000256" key="1">
    <source>
        <dbReference type="ARBA" id="ARBA00006062"/>
    </source>
</evidence>
<keyword evidence="4" id="KW-1185">Reference proteome</keyword>
<dbReference type="InterPro" id="IPR026806">
    <property type="entry name" value="CDV3"/>
</dbReference>
<reference evidence="3" key="1">
    <citation type="submission" date="2025-08" db="UniProtKB">
        <authorList>
            <consortium name="Ensembl"/>
        </authorList>
    </citation>
    <scope>IDENTIFICATION</scope>
</reference>
<feature type="region of interest" description="Disordered" evidence="2">
    <location>
        <begin position="82"/>
        <end position="223"/>
    </location>
</feature>
<feature type="region of interest" description="Disordered" evidence="2">
    <location>
        <begin position="1"/>
        <end position="61"/>
    </location>
</feature>
<dbReference type="Proteomes" id="UP000694383">
    <property type="component" value="Unplaced"/>
</dbReference>
<feature type="compositionally biased region" description="Basic and acidic residues" evidence="2">
    <location>
        <begin position="41"/>
        <end position="57"/>
    </location>
</feature>
<sequence>MADVPAEKSLDDFFAKRDKKKKKGKEPAVVPASAATKKTKKEKEKSAKNENQDTQVEKDDEEWKEFELKEVDYTGLRLQALQMSDEREEEEYEKEEVGEDGEIILVSGDKVSGPWNKSGAPPPAAAAAPDVEEVEAPEAKPSGVYRPPGARDLQRHPVPLAVGLGEARGDAQRQRNGEDVRGGEAPEPRPGGDHGRLRAAPAARQPVRHPGRQVEAPPSRSAHGRKLPLAVWAAVLTEMLPPLPLPGHHTKKKYTTPRQRHASHTHPVSRTEGLQRKGQEKGGVFITYPNIRHCSECRRPLWAVVRAAVVWRSFCPDFNAL</sequence>
<dbReference type="GO" id="GO:0005737">
    <property type="term" value="C:cytoplasm"/>
    <property type="evidence" value="ECO:0007669"/>
    <property type="project" value="TreeGrafter"/>
</dbReference>
<accession>A0A8C7XT66</accession>
<feature type="compositionally biased region" description="Acidic residues" evidence="2">
    <location>
        <begin position="86"/>
        <end position="102"/>
    </location>
</feature>
<proteinExistence type="inferred from homology"/>
<evidence type="ECO:0000256" key="2">
    <source>
        <dbReference type="SAM" id="MobiDB-lite"/>
    </source>
</evidence>
<feature type="compositionally biased region" description="Basic and acidic residues" evidence="2">
    <location>
        <begin position="167"/>
        <end position="196"/>
    </location>
</feature>